<dbReference type="RefSeq" id="WP_145083675.1">
    <property type="nucleotide sequence ID" value="NZ_CP036274.1"/>
</dbReference>
<dbReference type="Pfam" id="PF01370">
    <property type="entry name" value="Epimerase"/>
    <property type="match status" value="1"/>
</dbReference>
<dbReference type="InterPro" id="IPR001509">
    <property type="entry name" value="Epimerase_deHydtase"/>
</dbReference>
<dbReference type="InterPro" id="IPR036291">
    <property type="entry name" value="NAD(P)-bd_dom_sf"/>
</dbReference>
<dbReference type="SMART" id="SM00822">
    <property type="entry name" value="PKS_KR"/>
    <property type="match status" value="1"/>
</dbReference>
<keyword evidence="3" id="KW-0456">Lyase</keyword>
<dbReference type="SUPFAM" id="SSF51735">
    <property type="entry name" value="NAD(P)-binding Rossmann-fold domains"/>
    <property type="match status" value="1"/>
</dbReference>
<dbReference type="EC" id="4.2.1.46" evidence="3"/>
<accession>A0A517Y4Q1</accession>
<dbReference type="AlphaFoldDB" id="A0A517Y4Q1"/>
<name>A0A517Y4Q1_9BACT</name>
<dbReference type="GO" id="GO:0008460">
    <property type="term" value="F:dTDP-glucose 4,6-dehydratase activity"/>
    <property type="evidence" value="ECO:0007669"/>
    <property type="project" value="UniProtKB-EC"/>
</dbReference>
<dbReference type="Proteomes" id="UP000315017">
    <property type="component" value="Chromosome"/>
</dbReference>
<protein>
    <submittedName>
        <fullName evidence="3">dTDP-glucose 4,6-dehydratase</fullName>
        <ecNumber evidence="3">4.2.1.46</ecNumber>
    </submittedName>
</protein>
<dbReference type="PANTHER" id="PTHR43574">
    <property type="entry name" value="EPIMERASE-RELATED"/>
    <property type="match status" value="1"/>
</dbReference>
<reference evidence="3 4" key="1">
    <citation type="submission" date="2019-02" db="EMBL/GenBank/DDBJ databases">
        <title>Deep-cultivation of Planctomycetes and their phenomic and genomic characterization uncovers novel biology.</title>
        <authorList>
            <person name="Wiegand S."/>
            <person name="Jogler M."/>
            <person name="Boedeker C."/>
            <person name="Pinto D."/>
            <person name="Vollmers J."/>
            <person name="Rivas-Marin E."/>
            <person name="Kohn T."/>
            <person name="Peeters S.H."/>
            <person name="Heuer A."/>
            <person name="Rast P."/>
            <person name="Oberbeckmann S."/>
            <person name="Bunk B."/>
            <person name="Jeske O."/>
            <person name="Meyerdierks A."/>
            <person name="Storesund J.E."/>
            <person name="Kallscheuer N."/>
            <person name="Luecker S."/>
            <person name="Lage O.M."/>
            <person name="Pohl T."/>
            <person name="Merkel B.J."/>
            <person name="Hornburger P."/>
            <person name="Mueller R.-W."/>
            <person name="Bruemmer F."/>
            <person name="Labrenz M."/>
            <person name="Spormann A.M."/>
            <person name="Op den Camp H."/>
            <person name="Overmann J."/>
            <person name="Amann R."/>
            <person name="Jetten M.S.M."/>
            <person name="Mascher T."/>
            <person name="Medema M.H."/>
            <person name="Devos D.P."/>
            <person name="Kaster A.-K."/>
            <person name="Ovreas L."/>
            <person name="Rohde M."/>
            <person name="Galperin M.Y."/>
            <person name="Jogler C."/>
        </authorList>
    </citation>
    <scope>NUCLEOTIDE SEQUENCE [LARGE SCALE GENOMIC DNA]</scope>
    <source>
        <strain evidence="3 4">ETA_A8</strain>
    </source>
</reference>
<proteinExistence type="predicted"/>
<gene>
    <name evidence="3" type="primary">strE_1</name>
    <name evidence="3" type="ORF">ETAA8_02380</name>
</gene>
<dbReference type="InterPro" id="IPR057326">
    <property type="entry name" value="KR_dom"/>
</dbReference>
<dbReference type="PRINTS" id="PR01713">
    <property type="entry name" value="NUCEPIMERASE"/>
</dbReference>
<evidence type="ECO:0000259" key="2">
    <source>
        <dbReference type="SMART" id="SM00822"/>
    </source>
</evidence>
<dbReference type="KEGG" id="aagg:ETAA8_02380"/>
<dbReference type="OrthoDB" id="258549at2"/>
<dbReference type="Gene3D" id="3.40.50.720">
    <property type="entry name" value="NAD(P)-binding Rossmann-like Domain"/>
    <property type="match status" value="1"/>
</dbReference>
<evidence type="ECO:0000313" key="4">
    <source>
        <dbReference type="Proteomes" id="UP000315017"/>
    </source>
</evidence>
<dbReference type="EMBL" id="CP036274">
    <property type="protein sequence ID" value="QDU25176.1"/>
    <property type="molecule type" value="Genomic_DNA"/>
</dbReference>
<organism evidence="3 4">
    <name type="scientific">Anatilimnocola aggregata</name>
    <dbReference type="NCBI Taxonomy" id="2528021"/>
    <lineage>
        <taxon>Bacteria</taxon>
        <taxon>Pseudomonadati</taxon>
        <taxon>Planctomycetota</taxon>
        <taxon>Planctomycetia</taxon>
        <taxon>Pirellulales</taxon>
        <taxon>Pirellulaceae</taxon>
        <taxon>Anatilimnocola</taxon>
    </lineage>
</organism>
<feature type="domain" description="Ketoreductase" evidence="2">
    <location>
        <begin position="1"/>
        <end position="147"/>
    </location>
</feature>
<keyword evidence="1" id="KW-0520">NAD</keyword>
<evidence type="ECO:0000313" key="3">
    <source>
        <dbReference type="EMBL" id="QDU25176.1"/>
    </source>
</evidence>
<evidence type="ECO:0000256" key="1">
    <source>
        <dbReference type="ARBA" id="ARBA00023027"/>
    </source>
</evidence>
<keyword evidence="4" id="KW-1185">Reference proteome</keyword>
<sequence>MTVLVTGGAGFIGSHLCRALAAAGYERIVALDNFNSYYDPPLKRASAAELAVLPQVKIIEADFCDAPAMARLFATERFRHVIHLGGSPGVPYSVRQPAEVLHNNVQGTLSLLEAARANPVERFLFSSSSTVYGQGVAAPFVEDAPLGVPASPYGVSKRAAELLGLNYFRLHQVPFVALRLFNVYGPRLRPELSLATFARKILAGEPLPLFGDGSVLRDFTHVSDICRGILSALTAPHVAGECLNLGHDQPIAMRHLINLIEQAAGRRAQIEYLPPRGEDLPLTHADLTKSRRLLGYSPRVAIAEGVHEYISWLQTLPRSSVTP</sequence>